<proteinExistence type="predicted"/>
<keyword evidence="1" id="KW-0812">Transmembrane</keyword>
<dbReference type="RefSeq" id="WP_302079190.1">
    <property type="nucleotide sequence ID" value="NZ_JAUKWQ010000011.1"/>
</dbReference>
<dbReference type="Proteomes" id="UP001169006">
    <property type="component" value="Unassembled WGS sequence"/>
</dbReference>
<feature type="transmembrane region" description="Helical" evidence="1">
    <location>
        <begin position="20"/>
        <end position="37"/>
    </location>
</feature>
<organism evidence="2 3">
    <name type="scientific">Rhizobium oryzicola</name>
    <dbReference type="NCBI Taxonomy" id="1232668"/>
    <lineage>
        <taxon>Bacteria</taxon>
        <taxon>Pseudomonadati</taxon>
        <taxon>Pseudomonadota</taxon>
        <taxon>Alphaproteobacteria</taxon>
        <taxon>Hyphomicrobiales</taxon>
        <taxon>Rhizobiaceae</taxon>
        <taxon>Rhizobium/Agrobacterium group</taxon>
        <taxon>Rhizobium</taxon>
    </lineage>
</organism>
<dbReference type="InterPro" id="IPR011726">
    <property type="entry name" value="KdpF"/>
</dbReference>
<accession>A0ABT8T3C1</accession>
<gene>
    <name evidence="2" type="primary">kdpF</name>
    <name evidence="2" type="ORF">Q2T52_22805</name>
</gene>
<keyword evidence="1" id="KW-0472">Membrane</keyword>
<reference evidence="2" key="1">
    <citation type="journal article" date="2015" name="Int. J. Syst. Evol. Microbiol.">
        <title>Rhizobium oryzicola sp. nov., potential plant-growth-promoting endophytic bacteria isolated from rice roots.</title>
        <authorList>
            <person name="Zhang X.X."/>
            <person name="Gao J.S."/>
            <person name="Cao Y.H."/>
            <person name="Sheirdil R.A."/>
            <person name="Wang X.C."/>
            <person name="Zhang L."/>
        </authorList>
    </citation>
    <scope>NUCLEOTIDE SEQUENCE</scope>
    <source>
        <strain evidence="2">05753</strain>
    </source>
</reference>
<reference evidence="2" key="2">
    <citation type="submission" date="2023-07" db="EMBL/GenBank/DDBJ databases">
        <authorList>
            <person name="Sun H."/>
        </authorList>
    </citation>
    <scope>NUCLEOTIDE SEQUENCE</scope>
    <source>
        <strain evidence="2">05753</strain>
    </source>
</reference>
<dbReference type="Pfam" id="PF09604">
    <property type="entry name" value="Potass_KdpF"/>
    <property type="match status" value="1"/>
</dbReference>
<protein>
    <submittedName>
        <fullName evidence="2">K(+)-transporting ATPase subunit F</fullName>
    </submittedName>
</protein>
<sequence length="42" mass="4591">MPSTPARLAVCEVAMFEPILGLAAAVFLGIYLVLTLIRPERF</sequence>
<keyword evidence="3" id="KW-1185">Reference proteome</keyword>
<dbReference type="EMBL" id="JAUKWQ010000011">
    <property type="protein sequence ID" value="MDO1584929.1"/>
    <property type="molecule type" value="Genomic_DNA"/>
</dbReference>
<dbReference type="NCBIfam" id="TIGR02115">
    <property type="entry name" value="potass_kdpF"/>
    <property type="match status" value="1"/>
</dbReference>
<evidence type="ECO:0000256" key="1">
    <source>
        <dbReference type="SAM" id="Phobius"/>
    </source>
</evidence>
<evidence type="ECO:0000313" key="2">
    <source>
        <dbReference type="EMBL" id="MDO1584929.1"/>
    </source>
</evidence>
<comment type="caution">
    <text evidence="2">The sequence shown here is derived from an EMBL/GenBank/DDBJ whole genome shotgun (WGS) entry which is preliminary data.</text>
</comment>
<evidence type="ECO:0000313" key="3">
    <source>
        <dbReference type="Proteomes" id="UP001169006"/>
    </source>
</evidence>
<name>A0ABT8T3C1_9HYPH</name>
<keyword evidence="1" id="KW-1133">Transmembrane helix</keyword>